<comment type="similarity">
    <text evidence="1 2">Belongs to the TIFY/JAZ family.</text>
</comment>
<comment type="subcellular location">
    <subcellularLocation>
        <location evidence="2">Nucleus</location>
    </subcellularLocation>
</comment>
<dbReference type="GO" id="GO:0031347">
    <property type="term" value="P:regulation of defense response"/>
    <property type="evidence" value="ECO:0007669"/>
    <property type="project" value="UniProtKB-UniRule"/>
</dbReference>
<feature type="compositionally biased region" description="Basic and acidic residues" evidence="3">
    <location>
        <begin position="380"/>
        <end position="394"/>
    </location>
</feature>
<feature type="region of interest" description="Disordered" evidence="3">
    <location>
        <begin position="166"/>
        <end position="198"/>
    </location>
</feature>
<dbReference type="GO" id="GO:0009611">
    <property type="term" value="P:response to wounding"/>
    <property type="evidence" value="ECO:0007669"/>
    <property type="project" value="UniProtKB-UniRule"/>
</dbReference>
<evidence type="ECO:0000256" key="1">
    <source>
        <dbReference type="ARBA" id="ARBA00008614"/>
    </source>
</evidence>
<evidence type="ECO:0000256" key="2">
    <source>
        <dbReference type="RuleBase" id="RU369065"/>
    </source>
</evidence>
<proteinExistence type="inferred from homology"/>
<gene>
    <name evidence="5" type="ORF">SASPL_153146</name>
</gene>
<accession>A0A8X8W4I3</accession>
<feature type="compositionally biased region" description="Polar residues" evidence="3">
    <location>
        <begin position="269"/>
        <end position="284"/>
    </location>
</feature>
<dbReference type="Pfam" id="PF06200">
    <property type="entry name" value="tify"/>
    <property type="match status" value="1"/>
</dbReference>
<feature type="compositionally biased region" description="Polar residues" evidence="3">
    <location>
        <begin position="94"/>
        <end position="112"/>
    </location>
</feature>
<evidence type="ECO:0000256" key="3">
    <source>
        <dbReference type="SAM" id="MobiDB-lite"/>
    </source>
</evidence>
<dbReference type="PANTHER" id="PTHR33077:SF8">
    <property type="entry name" value="PROTEIN TIFY 8"/>
    <property type="match status" value="1"/>
</dbReference>
<dbReference type="PANTHER" id="PTHR33077">
    <property type="entry name" value="PROTEIN TIFY 4A-RELATED-RELATED"/>
    <property type="match status" value="1"/>
</dbReference>
<organism evidence="5">
    <name type="scientific">Salvia splendens</name>
    <name type="common">Scarlet sage</name>
    <dbReference type="NCBI Taxonomy" id="180675"/>
    <lineage>
        <taxon>Eukaryota</taxon>
        <taxon>Viridiplantae</taxon>
        <taxon>Streptophyta</taxon>
        <taxon>Embryophyta</taxon>
        <taxon>Tracheophyta</taxon>
        <taxon>Spermatophyta</taxon>
        <taxon>Magnoliopsida</taxon>
        <taxon>eudicotyledons</taxon>
        <taxon>Gunneridae</taxon>
        <taxon>Pentapetalae</taxon>
        <taxon>asterids</taxon>
        <taxon>lamiids</taxon>
        <taxon>Lamiales</taxon>
        <taxon>Lamiaceae</taxon>
        <taxon>Nepetoideae</taxon>
        <taxon>Mentheae</taxon>
        <taxon>Salviinae</taxon>
        <taxon>Salvia</taxon>
        <taxon>Salvia subgen. Calosphace</taxon>
        <taxon>core Calosphace</taxon>
    </lineage>
</organism>
<keyword evidence="6" id="KW-1185">Reference proteome</keyword>
<dbReference type="AlphaFoldDB" id="A0A8X8W4I3"/>
<dbReference type="PROSITE" id="PS51320">
    <property type="entry name" value="TIFY"/>
    <property type="match status" value="1"/>
</dbReference>
<dbReference type="EMBL" id="PNBA02000021">
    <property type="protein sequence ID" value="KAG6387950.1"/>
    <property type="molecule type" value="Genomic_DNA"/>
</dbReference>
<reference evidence="5" key="2">
    <citation type="submission" date="2020-08" db="EMBL/GenBank/DDBJ databases">
        <title>Plant Genome Project.</title>
        <authorList>
            <person name="Zhang R.-G."/>
        </authorList>
    </citation>
    <scope>NUCLEOTIDE SEQUENCE</scope>
    <source>
        <strain evidence="5">Huo1</strain>
        <tissue evidence="5">Leaf</tissue>
    </source>
</reference>
<feature type="compositionally biased region" description="Polar residues" evidence="3">
    <location>
        <begin position="1"/>
        <end position="13"/>
    </location>
</feature>
<evidence type="ECO:0000313" key="5">
    <source>
        <dbReference type="EMBL" id="KAG6387950.1"/>
    </source>
</evidence>
<dbReference type="InterPro" id="IPR010399">
    <property type="entry name" value="Tify_dom"/>
</dbReference>
<sequence length="400" mass="42368">MAHAHSNSKNNRATAAISAGGESEVKPTTFHDFLGDKGQPQDSAPPPAGGVRPAPDVSPSATSDLGSVMLERHVSNHLEGIPFYGSRGDVVGPENSNRFMNNKRSNSDSFMMSSRDKFPQGPTDSPDSQVLTKLLRYSGGERPKRPHDEEASFGMHQMRPLSASFISQTSTGGGRTDNNPSKWDRATTLNSGPAMQYPPRTGQVMPFGYHAHSNRFKETNIGPSLMSQTAADEGSRTGIKGSGLLSSLNAAGAISGRQPAGVLIRSGKSKSGTCISEPESSTMPSRRGTESAGRQMTIFYGGQAHVFDNVHPNKGAELYVVMFLSFVSCDPHQADVIMALAGSNGGSWSTTYTPNSAVRPSTGENRLPSSNSDVGIAMLRELHGGPSDKGDTHRGFASAD</sequence>
<comment type="function">
    <text evidence="2">Repressor of jasmonate responses.</text>
</comment>
<comment type="domain">
    <text evidence="2">The jas domain is required for interaction with COI1.</text>
</comment>
<dbReference type="GO" id="GO:0005634">
    <property type="term" value="C:nucleus"/>
    <property type="evidence" value="ECO:0007669"/>
    <property type="project" value="UniProtKB-SubCell"/>
</dbReference>
<keyword evidence="2" id="KW-1184">Jasmonic acid signaling pathway</keyword>
<feature type="region of interest" description="Disordered" evidence="3">
    <location>
        <begin position="380"/>
        <end position="400"/>
    </location>
</feature>
<feature type="compositionally biased region" description="Polar residues" evidence="3">
    <location>
        <begin position="166"/>
        <end position="193"/>
    </location>
</feature>
<dbReference type="Proteomes" id="UP000298416">
    <property type="component" value="Unassembled WGS sequence"/>
</dbReference>
<comment type="caution">
    <text evidence="5">The sequence shown here is derived from an EMBL/GenBank/DDBJ whole genome shotgun (WGS) entry which is preliminary data.</text>
</comment>
<dbReference type="SMART" id="SM00979">
    <property type="entry name" value="TIFY"/>
    <property type="match status" value="1"/>
</dbReference>
<feature type="region of interest" description="Disordered" evidence="3">
    <location>
        <begin position="1"/>
        <end position="66"/>
    </location>
</feature>
<evidence type="ECO:0000259" key="4">
    <source>
        <dbReference type="PROSITE" id="PS51320"/>
    </source>
</evidence>
<feature type="domain" description="Tify" evidence="4">
    <location>
        <begin position="289"/>
        <end position="324"/>
    </location>
</feature>
<keyword evidence="2" id="KW-0539">Nucleus</keyword>
<reference evidence="5" key="1">
    <citation type="submission" date="2018-01" db="EMBL/GenBank/DDBJ databases">
        <authorList>
            <person name="Mao J.F."/>
        </authorList>
    </citation>
    <scope>NUCLEOTIDE SEQUENCE</scope>
    <source>
        <strain evidence="5">Huo1</strain>
        <tissue evidence="5">Leaf</tissue>
    </source>
</reference>
<protein>
    <recommendedName>
        <fullName evidence="2">Protein TIFY</fullName>
    </recommendedName>
    <alternativeName>
        <fullName evidence="2">Jasmonate ZIM domain-containing protein</fullName>
    </alternativeName>
</protein>
<evidence type="ECO:0000313" key="6">
    <source>
        <dbReference type="Proteomes" id="UP000298416"/>
    </source>
</evidence>
<feature type="region of interest" description="Disordered" evidence="3">
    <location>
        <begin position="94"/>
        <end position="128"/>
    </location>
</feature>
<name>A0A8X8W4I3_SALSN</name>
<feature type="region of interest" description="Disordered" evidence="3">
    <location>
        <begin position="352"/>
        <end position="371"/>
    </location>
</feature>
<dbReference type="GO" id="GO:2000022">
    <property type="term" value="P:regulation of jasmonic acid mediated signaling pathway"/>
    <property type="evidence" value="ECO:0007669"/>
    <property type="project" value="UniProtKB-UniRule"/>
</dbReference>
<feature type="region of interest" description="Disordered" evidence="3">
    <location>
        <begin position="266"/>
        <end position="289"/>
    </location>
</feature>
<dbReference type="InterPro" id="IPR040390">
    <property type="entry name" value="TIFY/JAZ"/>
</dbReference>